<dbReference type="Gene3D" id="3.20.20.70">
    <property type="entry name" value="Aldolase class I"/>
    <property type="match status" value="1"/>
</dbReference>
<comment type="cofactor">
    <cofactor evidence="11">
        <name>FMN</name>
        <dbReference type="ChEBI" id="CHEBI:58210"/>
    </cofactor>
    <text evidence="11">Binds 1 FMN per subunit.</text>
</comment>
<dbReference type="Gene3D" id="1.10.287.860">
    <property type="entry name" value="Nucleotidyltransferase"/>
    <property type="match status" value="1"/>
</dbReference>
<dbReference type="CDD" id="cd04738">
    <property type="entry name" value="DHOD_2_like"/>
    <property type="match status" value="1"/>
</dbReference>
<evidence type="ECO:0000256" key="9">
    <source>
        <dbReference type="ARBA" id="ARBA00023136"/>
    </source>
</evidence>
<dbReference type="GO" id="GO:0006207">
    <property type="term" value="P:'de novo' pyrimidine nucleobase biosynthetic process"/>
    <property type="evidence" value="ECO:0007669"/>
    <property type="project" value="InterPro"/>
</dbReference>
<organism evidence="13 14">
    <name type="scientific">Phytophthora kernoviae 00238/432</name>
    <dbReference type="NCBI Taxonomy" id="1284355"/>
    <lineage>
        <taxon>Eukaryota</taxon>
        <taxon>Sar</taxon>
        <taxon>Stramenopiles</taxon>
        <taxon>Oomycota</taxon>
        <taxon>Peronosporomycetes</taxon>
        <taxon>Peronosporales</taxon>
        <taxon>Peronosporaceae</taxon>
        <taxon>Phytophthora</taxon>
    </lineage>
</organism>
<dbReference type="Proteomes" id="UP000702964">
    <property type="component" value="Unassembled WGS sequence"/>
</dbReference>
<dbReference type="Pfam" id="PF04607">
    <property type="entry name" value="RelA_SpoT"/>
    <property type="match status" value="2"/>
</dbReference>
<comment type="caution">
    <text evidence="13">The sequence shown here is derived from an EMBL/GenBank/DDBJ whole genome shotgun (WGS) entry which is preliminary data.</text>
</comment>
<dbReference type="EMBL" id="AOFI03000005">
    <property type="protein sequence ID" value="KAF4325370.1"/>
    <property type="molecule type" value="Genomic_DNA"/>
</dbReference>
<dbReference type="PANTHER" id="PTHR48109">
    <property type="entry name" value="DIHYDROOROTATE DEHYDROGENASE (QUINONE), MITOCHONDRIAL-RELATED"/>
    <property type="match status" value="1"/>
</dbReference>
<name>A0A8J4WBI4_9STRA</name>
<dbReference type="HAMAP" id="MF_00225">
    <property type="entry name" value="DHO_dh_type2"/>
    <property type="match status" value="1"/>
</dbReference>
<dbReference type="NCBIfam" id="NF003645">
    <property type="entry name" value="PRK05286.1-2"/>
    <property type="match status" value="1"/>
</dbReference>
<evidence type="ECO:0000313" key="14">
    <source>
        <dbReference type="Proteomes" id="UP000702964"/>
    </source>
</evidence>
<comment type="catalytic activity">
    <reaction evidence="10 11">
        <text>(S)-dihydroorotate + a quinone = orotate + a quinol</text>
        <dbReference type="Rhea" id="RHEA:30187"/>
        <dbReference type="ChEBI" id="CHEBI:24646"/>
        <dbReference type="ChEBI" id="CHEBI:30839"/>
        <dbReference type="ChEBI" id="CHEBI:30864"/>
        <dbReference type="ChEBI" id="CHEBI:132124"/>
        <dbReference type="EC" id="1.3.5.2"/>
    </reaction>
</comment>
<keyword evidence="6 11" id="KW-0285">Flavoprotein</keyword>
<keyword evidence="8 11" id="KW-0560">Oxidoreductase</keyword>
<accession>A0A8J4WBI4</accession>
<evidence type="ECO:0000256" key="10">
    <source>
        <dbReference type="ARBA" id="ARBA00048639"/>
    </source>
</evidence>
<evidence type="ECO:0000256" key="8">
    <source>
        <dbReference type="ARBA" id="ARBA00023002"/>
    </source>
</evidence>
<dbReference type="Pfam" id="PF01180">
    <property type="entry name" value="DHO_dh"/>
    <property type="match status" value="1"/>
</dbReference>
<keyword evidence="11" id="KW-0496">Mitochondrion</keyword>
<comment type="subcellular location">
    <subcellularLocation>
        <location evidence="1">Membrane</location>
    </subcellularLocation>
    <subcellularLocation>
        <location evidence="11">Mitochondrion inner membrane</location>
        <topology evidence="11">Single-pass membrane protein</topology>
    </subcellularLocation>
</comment>
<dbReference type="NCBIfam" id="NF003652">
    <property type="entry name" value="PRK05286.2-5"/>
    <property type="match status" value="1"/>
</dbReference>
<dbReference type="PROSITE" id="PS00912">
    <property type="entry name" value="DHODEHASE_2"/>
    <property type="match status" value="1"/>
</dbReference>
<dbReference type="NCBIfam" id="TIGR01036">
    <property type="entry name" value="pyrD_sub2"/>
    <property type="match status" value="1"/>
</dbReference>
<dbReference type="InterPro" id="IPR013785">
    <property type="entry name" value="Aldolase_TIM"/>
</dbReference>
<dbReference type="Gene3D" id="3.30.460.10">
    <property type="entry name" value="Beta Polymerase, domain 2"/>
    <property type="match status" value="1"/>
</dbReference>
<reference evidence="13" key="2">
    <citation type="submission" date="2020-02" db="EMBL/GenBank/DDBJ databases">
        <authorList>
            <person name="Studholme D.J."/>
        </authorList>
    </citation>
    <scope>NUCLEOTIDE SEQUENCE</scope>
    <source>
        <strain evidence="13">00238/432</strain>
    </source>
</reference>
<evidence type="ECO:0000256" key="6">
    <source>
        <dbReference type="ARBA" id="ARBA00022630"/>
    </source>
</evidence>
<dbReference type="CDD" id="cd05399">
    <property type="entry name" value="NT_Rel-Spo_like"/>
    <property type="match status" value="1"/>
</dbReference>
<evidence type="ECO:0000256" key="2">
    <source>
        <dbReference type="ARBA" id="ARBA00005161"/>
    </source>
</evidence>
<sequence length="576" mass="64161">MDPEQAHHLIIGGLSGMGSIRPVPSGLRVMYGVRETTDLAVDMFGCHFPTPVGLAAGLDKNGQAVTGFSSIGFGFMEVGTVTPLAQPGNDQPRLFRLPPDEALVNRMGFNNLGAEAMAGELARLTERRIPVAVNIGKNKATPNEEAHLDYEKCIRALYDYADLFVVNISSPNTPDLRNLQHGNELKELLAAVMNEMETQRKRAGGAVKSVLVKIAPDVNDQELEYMVSTIADSGVAGIIATNTTISRDGLSHQHAKETGGLSGKPLRDRSTEIIRQIYRQTEGKLPIIGSGGIFTSEDAYEKIKAGASLVEIYTALIYEGPEVNRRIHAGLRELLRKDEELKVKFKTMRAELKKREEYAPIEFVTGRVKKISSILEKSRRLNVPLDQVETGIEDIAGIRIMCQFVDDIRRVAEYIRGPLGQKNVLAEIQIRTLAMNFWATIEHSLSYKFRESLPDDMRARTTLNAMRNANLRGGRMMLQSSLDLLKSYPETARGIALGPLVQEVQELVDGLSGAEPQKFPYRDLHIQIKDEVLVQKIRERALELKPNIPQRRSPTRGRIYEEKMKALQQEQNLQSE</sequence>
<dbReference type="SUPFAM" id="SSF51395">
    <property type="entry name" value="FMN-linked oxidoreductases"/>
    <property type="match status" value="1"/>
</dbReference>
<dbReference type="InterPro" id="IPR050074">
    <property type="entry name" value="DHO_dehydrogenase"/>
</dbReference>
<dbReference type="InterPro" id="IPR005720">
    <property type="entry name" value="Dihydroorotate_DH_cat"/>
</dbReference>
<protein>
    <recommendedName>
        <fullName evidence="5 11">Dihydroorotate dehydrogenase (quinone), mitochondrial</fullName>
        <shortName evidence="11">DHOdehase</shortName>
        <ecNumber evidence="4 11">1.3.5.2</ecNumber>
    </recommendedName>
</protein>
<dbReference type="AlphaFoldDB" id="A0A8J4WBI4"/>
<evidence type="ECO:0000259" key="12">
    <source>
        <dbReference type="SMART" id="SM00954"/>
    </source>
</evidence>
<proteinExistence type="inferred from homology"/>
<dbReference type="EC" id="1.3.5.2" evidence="4 11"/>
<dbReference type="GO" id="GO:0015969">
    <property type="term" value="P:guanosine tetraphosphate metabolic process"/>
    <property type="evidence" value="ECO:0007669"/>
    <property type="project" value="InterPro"/>
</dbReference>
<dbReference type="InterPro" id="IPR023203">
    <property type="entry name" value="TTHA0068_sf"/>
</dbReference>
<dbReference type="PANTHER" id="PTHR48109:SF4">
    <property type="entry name" value="DIHYDROOROTATE DEHYDROGENASE (QUINONE), MITOCHONDRIAL"/>
    <property type="match status" value="1"/>
</dbReference>
<dbReference type="UniPathway" id="UPA00070">
    <property type="reaction ID" value="UER00946"/>
</dbReference>
<evidence type="ECO:0000313" key="13">
    <source>
        <dbReference type="EMBL" id="KAF4325370.1"/>
    </source>
</evidence>
<evidence type="ECO:0000256" key="4">
    <source>
        <dbReference type="ARBA" id="ARBA00012791"/>
    </source>
</evidence>
<dbReference type="InterPro" id="IPR005719">
    <property type="entry name" value="Dihydroorotate_DH_2"/>
</dbReference>
<feature type="domain" description="RelA/SpoT" evidence="12">
    <location>
        <begin position="366"/>
        <end position="453"/>
    </location>
</feature>
<dbReference type="GO" id="GO:0005743">
    <property type="term" value="C:mitochondrial inner membrane"/>
    <property type="evidence" value="ECO:0007669"/>
    <property type="project" value="UniProtKB-SubCell"/>
</dbReference>
<dbReference type="SUPFAM" id="SSF140663">
    <property type="entry name" value="TTHA0068-like"/>
    <property type="match status" value="1"/>
</dbReference>
<comment type="pathway">
    <text evidence="2 11">Pyrimidine metabolism; UMP biosynthesis via de novo pathway; orotate from (S)-dihydroorotate (quinone route): step 1/1.</text>
</comment>
<reference evidence="13" key="1">
    <citation type="journal article" date="2015" name="Genom Data">
        <title>Draft genome sequences of Phytophthora kernoviae and Phytophthora ramorum lineage EU2 from Scotland.</title>
        <authorList>
            <person name="Sambles C."/>
            <person name="Schlenzig A."/>
            <person name="O'Neill P."/>
            <person name="Grant M."/>
            <person name="Studholme D.J."/>
        </authorList>
    </citation>
    <scope>NUCLEOTIDE SEQUENCE</scope>
    <source>
        <strain evidence="13">00238/432</strain>
    </source>
</reference>
<dbReference type="InterPro" id="IPR007685">
    <property type="entry name" value="RelA_SpoT"/>
</dbReference>
<dbReference type="PROSITE" id="PS00911">
    <property type="entry name" value="DHODEHASE_1"/>
    <property type="match status" value="1"/>
</dbReference>
<evidence type="ECO:0000256" key="11">
    <source>
        <dbReference type="RuleBase" id="RU361255"/>
    </source>
</evidence>
<dbReference type="GO" id="GO:0044205">
    <property type="term" value="P:'de novo' UMP biosynthetic process"/>
    <property type="evidence" value="ECO:0007669"/>
    <property type="project" value="UniProtKB-UniPathway"/>
</dbReference>
<evidence type="ECO:0000256" key="7">
    <source>
        <dbReference type="ARBA" id="ARBA00022643"/>
    </source>
</evidence>
<dbReference type="GO" id="GO:0005886">
    <property type="term" value="C:plasma membrane"/>
    <property type="evidence" value="ECO:0007669"/>
    <property type="project" value="TreeGrafter"/>
</dbReference>
<gene>
    <name evidence="13" type="ORF">G195_000983</name>
</gene>
<evidence type="ECO:0000256" key="1">
    <source>
        <dbReference type="ARBA" id="ARBA00004370"/>
    </source>
</evidence>
<dbReference type="SUPFAM" id="SSF81301">
    <property type="entry name" value="Nucleotidyltransferase"/>
    <property type="match status" value="1"/>
</dbReference>
<keyword evidence="9" id="KW-0472">Membrane</keyword>
<dbReference type="InterPro" id="IPR001295">
    <property type="entry name" value="Dihydroorotate_DH_CS"/>
</dbReference>
<keyword evidence="7 11" id="KW-0288">FMN</keyword>
<comment type="similarity">
    <text evidence="3 11">Belongs to the dihydroorotate dehydrogenase family. Type 2 subfamily.</text>
</comment>
<evidence type="ECO:0000256" key="3">
    <source>
        <dbReference type="ARBA" id="ARBA00005359"/>
    </source>
</evidence>
<dbReference type="SMART" id="SM00954">
    <property type="entry name" value="RelA_SpoT"/>
    <property type="match status" value="1"/>
</dbReference>
<dbReference type="GO" id="GO:0106430">
    <property type="term" value="F:dihydroorotate dehydrogenase (quinone) activity"/>
    <property type="evidence" value="ECO:0007669"/>
    <property type="project" value="UniProtKB-EC"/>
</dbReference>
<dbReference type="InterPro" id="IPR043519">
    <property type="entry name" value="NT_sf"/>
</dbReference>
<keyword evidence="11" id="KW-0999">Mitochondrion inner membrane</keyword>
<evidence type="ECO:0000256" key="5">
    <source>
        <dbReference type="ARBA" id="ARBA00017599"/>
    </source>
</evidence>